<reference evidence="5 6" key="1">
    <citation type="submission" date="2019-01" db="EMBL/GenBank/DDBJ databases">
        <title>Nocardioides guangzhouensis sp. nov., an actinobacterium isolated from soil.</title>
        <authorList>
            <person name="Fu Y."/>
            <person name="Cai Y."/>
            <person name="Lin Z."/>
            <person name="Chen P."/>
        </authorList>
    </citation>
    <scope>NUCLEOTIDE SEQUENCE [LARGE SCALE GENOMIC DNA]</scope>
    <source>
        <strain evidence="5 6">130</strain>
    </source>
</reference>
<feature type="domain" description="Excalibur calcium-binding" evidence="3">
    <location>
        <begin position="255"/>
        <end position="310"/>
    </location>
</feature>
<evidence type="ECO:0000259" key="4">
    <source>
        <dbReference type="Pfam" id="PF08378"/>
    </source>
</evidence>
<dbReference type="InterPro" id="IPR011528">
    <property type="entry name" value="NERD"/>
</dbReference>
<accession>A0A4Q4ZFD9</accession>
<dbReference type="OrthoDB" id="2735480at2"/>
<keyword evidence="6" id="KW-1185">Reference proteome</keyword>
<keyword evidence="2" id="KW-0472">Membrane</keyword>
<organism evidence="5 6">
    <name type="scientific">Nocardioides guangzhouensis</name>
    <dbReference type="NCBI Taxonomy" id="2497878"/>
    <lineage>
        <taxon>Bacteria</taxon>
        <taxon>Bacillati</taxon>
        <taxon>Actinomycetota</taxon>
        <taxon>Actinomycetes</taxon>
        <taxon>Propionibacteriales</taxon>
        <taxon>Nocardioidaceae</taxon>
        <taxon>Nocardioides</taxon>
    </lineage>
</organism>
<evidence type="ECO:0000256" key="2">
    <source>
        <dbReference type="SAM" id="Phobius"/>
    </source>
</evidence>
<evidence type="ECO:0000313" key="6">
    <source>
        <dbReference type="Proteomes" id="UP000295198"/>
    </source>
</evidence>
<feature type="domain" description="NERD" evidence="4">
    <location>
        <begin position="52"/>
        <end position="105"/>
    </location>
</feature>
<dbReference type="Pfam" id="PF05901">
    <property type="entry name" value="Excalibur"/>
    <property type="match status" value="1"/>
</dbReference>
<feature type="transmembrane region" description="Helical" evidence="2">
    <location>
        <begin position="217"/>
        <end position="238"/>
    </location>
</feature>
<dbReference type="Proteomes" id="UP000295198">
    <property type="component" value="Unassembled WGS sequence"/>
</dbReference>
<protein>
    <submittedName>
        <fullName evidence="5">Excalibur calcium-binding domain-containing protein</fullName>
    </submittedName>
</protein>
<dbReference type="Pfam" id="PF08378">
    <property type="entry name" value="NERD"/>
    <property type="match status" value="1"/>
</dbReference>
<feature type="region of interest" description="Disordered" evidence="1">
    <location>
        <begin position="1"/>
        <end position="53"/>
    </location>
</feature>
<sequence>MALMGRARHGRGRDRLRAPPRGATIGAGRRRRMSTSGGHPGAPDGTPSRVTLPPHEWTAFHDVQWPGVRWGSLDHVVVGPPGVFVVDSSHLSGTVGLRDGRLLQDGRPADDLLSGPVAAALAVGERLRAVDVAHVVPVLCLATDQPLAGTAGGVLVCSTPTLATTLLARPPVLDAERRRLVVAELRVLDRNDGWSPYEAIPRHERGRRRWLWSRRRGLVPLLFLAGVLVLLRPAAALYDDLVGPSGTGPRGTADAGCAELNATHPHGVGRGGARDLVADGEQPVTTYAVDPQVYGVHERLDTDGDGIACER</sequence>
<dbReference type="EMBL" id="SDKM01000009">
    <property type="protein sequence ID" value="RYP86827.1"/>
    <property type="molecule type" value="Genomic_DNA"/>
</dbReference>
<keyword evidence="2" id="KW-1133">Transmembrane helix</keyword>
<evidence type="ECO:0000313" key="5">
    <source>
        <dbReference type="EMBL" id="RYP86827.1"/>
    </source>
</evidence>
<dbReference type="InterPro" id="IPR008613">
    <property type="entry name" value="Excalibur_Ca-bd_domain"/>
</dbReference>
<name>A0A4Q4ZFD9_9ACTN</name>
<gene>
    <name evidence="5" type="ORF">EKO23_07570</name>
</gene>
<feature type="compositionally biased region" description="Basic residues" evidence="1">
    <location>
        <begin position="1"/>
        <end position="14"/>
    </location>
</feature>
<comment type="caution">
    <text evidence="5">The sequence shown here is derived from an EMBL/GenBank/DDBJ whole genome shotgun (WGS) entry which is preliminary data.</text>
</comment>
<proteinExistence type="predicted"/>
<keyword evidence="2" id="KW-0812">Transmembrane</keyword>
<dbReference type="AlphaFoldDB" id="A0A4Q4ZFD9"/>
<evidence type="ECO:0000259" key="3">
    <source>
        <dbReference type="Pfam" id="PF05901"/>
    </source>
</evidence>
<evidence type="ECO:0000256" key="1">
    <source>
        <dbReference type="SAM" id="MobiDB-lite"/>
    </source>
</evidence>